<reference evidence="4 5" key="1">
    <citation type="submission" date="2019-03" db="EMBL/GenBank/DDBJ databases">
        <title>Genomic Encyclopedia of Type Strains, Phase IV (KMG-IV): sequencing the most valuable type-strain genomes for metagenomic binning, comparative biology and taxonomic classification.</title>
        <authorList>
            <person name="Goeker M."/>
        </authorList>
    </citation>
    <scope>NUCLEOTIDE SEQUENCE [LARGE SCALE GENOMIC DNA]</scope>
    <source>
        <strain evidence="4 5">DSM 45934</strain>
    </source>
</reference>
<dbReference type="EMBL" id="SLWS01000007">
    <property type="protein sequence ID" value="TCO55740.1"/>
    <property type="molecule type" value="Genomic_DNA"/>
</dbReference>
<accession>A0A4V2S6E8</accession>
<keyword evidence="5" id="KW-1185">Reference proteome</keyword>
<dbReference type="InterPro" id="IPR052386">
    <property type="entry name" value="GPSM"/>
</dbReference>
<evidence type="ECO:0000313" key="5">
    <source>
        <dbReference type="Proteomes" id="UP000295680"/>
    </source>
</evidence>
<evidence type="ECO:0000256" key="2">
    <source>
        <dbReference type="ARBA" id="ARBA00022490"/>
    </source>
</evidence>
<proteinExistence type="predicted"/>
<organism evidence="4 5">
    <name type="scientific">Actinocrispum wychmicini</name>
    <dbReference type="NCBI Taxonomy" id="1213861"/>
    <lineage>
        <taxon>Bacteria</taxon>
        <taxon>Bacillati</taxon>
        <taxon>Actinomycetota</taxon>
        <taxon>Actinomycetes</taxon>
        <taxon>Pseudonocardiales</taxon>
        <taxon>Pseudonocardiaceae</taxon>
        <taxon>Actinocrispum</taxon>
    </lineage>
</organism>
<evidence type="ECO:0000256" key="1">
    <source>
        <dbReference type="ARBA" id="ARBA00004496"/>
    </source>
</evidence>
<dbReference type="Pfam" id="PF13424">
    <property type="entry name" value="TPR_12"/>
    <property type="match status" value="1"/>
</dbReference>
<dbReference type="Gene3D" id="1.25.40.10">
    <property type="entry name" value="Tetratricopeptide repeat domain"/>
    <property type="match status" value="1"/>
</dbReference>
<sequence>MADPEGRAGTPHSLGYAHHRLRHHTEAIHYYQQSLALSRELGDQYNEATTLDRLGDTFHSADNHVDAHELWRRTGTILEDLACPAPRPV</sequence>
<evidence type="ECO:0000313" key="4">
    <source>
        <dbReference type="EMBL" id="TCO55740.1"/>
    </source>
</evidence>
<dbReference type="AlphaFoldDB" id="A0A4V2S6E8"/>
<keyword evidence="3" id="KW-0677">Repeat</keyword>
<protein>
    <submittedName>
        <fullName evidence="4">Tetratricopeptide repeat protein</fullName>
    </submittedName>
</protein>
<evidence type="ECO:0000256" key="3">
    <source>
        <dbReference type="ARBA" id="ARBA00022737"/>
    </source>
</evidence>
<dbReference type="GO" id="GO:0001965">
    <property type="term" value="F:G-protein alpha-subunit binding"/>
    <property type="evidence" value="ECO:0007669"/>
    <property type="project" value="TreeGrafter"/>
</dbReference>
<dbReference type="GO" id="GO:0005938">
    <property type="term" value="C:cell cortex"/>
    <property type="evidence" value="ECO:0007669"/>
    <property type="project" value="TreeGrafter"/>
</dbReference>
<comment type="caution">
    <text evidence="4">The sequence shown here is derived from an EMBL/GenBank/DDBJ whole genome shotgun (WGS) entry which is preliminary data.</text>
</comment>
<gene>
    <name evidence="4" type="ORF">EV192_107163</name>
</gene>
<dbReference type="PANTHER" id="PTHR45954:SF1">
    <property type="entry name" value="LD33695P"/>
    <property type="match status" value="1"/>
</dbReference>
<dbReference type="InterPro" id="IPR011990">
    <property type="entry name" value="TPR-like_helical_dom_sf"/>
</dbReference>
<name>A0A4V2S6E8_9PSEU</name>
<dbReference type="GO" id="GO:0005092">
    <property type="term" value="F:GDP-dissociation inhibitor activity"/>
    <property type="evidence" value="ECO:0007669"/>
    <property type="project" value="TreeGrafter"/>
</dbReference>
<dbReference type="SUPFAM" id="SSF48452">
    <property type="entry name" value="TPR-like"/>
    <property type="match status" value="1"/>
</dbReference>
<keyword evidence="2" id="KW-0963">Cytoplasm</keyword>
<comment type="subcellular location">
    <subcellularLocation>
        <location evidence="1">Cytoplasm</location>
    </subcellularLocation>
</comment>
<dbReference type="PANTHER" id="PTHR45954">
    <property type="entry name" value="LD33695P"/>
    <property type="match status" value="1"/>
</dbReference>
<dbReference type="Proteomes" id="UP000295680">
    <property type="component" value="Unassembled WGS sequence"/>
</dbReference>